<dbReference type="PANTHER" id="PTHR16515">
    <property type="entry name" value="PR DOMAIN ZINC FINGER PROTEIN"/>
    <property type="match status" value="1"/>
</dbReference>
<evidence type="ECO:0000256" key="9">
    <source>
        <dbReference type="ARBA" id="ARBA00023242"/>
    </source>
</evidence>
<keyword evidence="6" id="KW-0805">Transcription regulation</keyword>
<evidence type="ECO:0000256" key="5">
    <source>
        <dbReference type="ARBA" id="ARBA00022833"/>
    </source>
</evidence>
<evidence type="ECO:0000256" key="3">
    <source>
        <dbReference type="ARBA" id="ARBA00022737"/>
    </source>
</evidence>
<keyword evidence="9" id="KW-0539">Nucleus</keyword>
<dbReference type="EMBL" id="BPLR01008699">
    <property type="protein sequence ID" value="GIY26559.1"/>
    <property type="molecule type" value="Genomic_DNA"/>
</dbReference>
<name>A0AAV4S0R6_CAEEX</name>
<comment type="subcellular location">
    <subcellularLocation>
        <location evidence="1">Nucleus</location>
    </subcellularLocation>
</comment>
<dbReference type="FunFam" id="3.30.160.60:FF:002343">
    <property type="entry name" value="Zinc finger protein 33A"/>
    <property type="match status" value="1"/>
</dbReference>
<dbReference type="GO" id="GO:0006355">
    <property type="term" value="P:regulation of DNA-templated transcription"/>
    <property type="evidence" value="ECO:0007669"/>
    <property type="project" value="UniProtKB-ARBA"/>
</dbReference>
<evidence type="ECO:0000256" key="8">
    <source>
        <dbReference type="ARBA" id="ARBA00023163"/>
    </source>
</evidence>
<sequence length="349" mass="39166">MTIWNCEFCNAYVTDFEVHYCRNFGNQHRQSSETPPRSSSDNLVADIDSRSALPMSYDAGWPAMGQINSSTQQSVLPNIHQRTSWEVTATAEIPSPYGNANHSQYNSDISDFMFPNMAHGQENPSKSTPFTVADQHNLMPVSEPCSLPGFQQTFGRRNKLMNQIAQRQNASSQLQCSGIYRTKEMSPHFISDFNVNFSTSANLISQDQETCLGKPILADQNTQYNSMDPILPIDSIGPFLSNKCPDEFLSIDHLETEGSHTRTHTAETPYACTVCNKLFNDVSNLTRHTRTHTGKKSYACNKCSKRYYQNSNLKRHMLKHAGEDGSKCDSCDAEFASEESLEAHRCGKN</sequence>
<gene>
    <name evidence="12" type="ORF">CEXT_185021</name>
</gene>
<keyword evidence="3" id="KW-0677">Repeat</keyword>
<dbReference type="Pfam" id="PF00096">
    <property type="entry name" value="zf-C2H2"/>
    <property type="match status" value="2"/>
</dbReference>
<organism evidence="12 13">
    <name type="scientific">Caerostris extrusa</name>
    <name type="common">Bark spider</name>
    <name type="synonym">Caerostris bankana</name>
    <dbReference type="NCBI Taxonomy" id="172846"/>
    <lineage>
        <taxon>Eukaryota</taxon>
        <taxon>Metazoa</taxon>
        <taxon>Ecdysozoa</taxon>
        <taxon>Arthropoda</taxon>
        <taxon>Chelicerata</taxon>
        <taxon>Arachnida</taxon>
        <taxon>Araneae</taxon>
        <taxon>Araneomorphae</taxon>
        <taxon>Entelegynae</taxon>
        <taxon>Araneoidea</taxon>
        <taxon>Araneidae</taxon>
        <taxon>Caerostris</taxon>
    </lineage>
</organism>
<feature type="domain" description="C2H2-type" evidence="11">
    <location>
        <begin position="298"/>
        <end position="325"/>
    </location>
</feature>
<feature type="domain" description="C2H2-type" evidence="11">
    <location>
        <begin position="270"/>
        <end position="297"/>
    </location>
</feature>
<keyword evidence="5" id="KW-0862">Zinc</keyword>
<keyword evidence="7" id="KW-0238">DNA-binding</keyword>
<evidence type="ECO:0000256" key="10">
    <source>
        <dbReference type="PROSITE-ProRule" id="PRU00042"/>
    </source>
</evidence>
<reference evidence="12 13" key="1">
    <citation type="submission" date="2021-06" db="EMBL/GenBank/DDBJ databases">
        <title>Caerostris extrusa draft genome.</title>
        <authorList>
            <person name="Kono N."/>
            <person name="Arakawa K."/>
        </authorList>
    </citation>
    <scope>NUCLEOTIDE SEQUENCE [LARGE SCALE GENOMIC DNA]</scope>
</reference>
<evidence type="ECO:0000256" key="4">
    <source>
        <dbReference type="ARBA" id="ARBA00022771"/>
    </source>
</evidence>
<dbReference type="InterPro" id="IPR013087">
    <property type="entry name" value="Znf_C2H2_type"/>
</dbReference>
<dbReference type="PROSITE" id="PS00028">
    <property type="entry name" value="ZINC_FINGER_C2H2_1"/>
    <property type="match status" value="2"/>
</dbReference>
<evidence type="ECO:0000313" key="12">
    <source>
        <dbReference type="EMBL" id="GIY26559.1"/>
    </source>
</evidence>
<dbReference type="GO" id="GO:0003677">
    <property type="term" value="F:DNA binding"/>
    <property type="evidence" value="ECO:0007669"/>
    <property type="project" value="UniProtKB-KW"/>
</dbReference>
<comment type="caution">
    <text evidence="12">The sequence shown here is derived from an EMBL/GenBank/DDBJ whole genome shotgun (WGS) entry which is preliminary data.</text>
</comment>
<evidence type="ECO:0000256" key="1">
    <source>
        <dbReference type="ARBA" id="ARBA00004123"/>
    </source>
</evidence>
<dbReference type="SMART" id="SM00355">
    <property type="entry name" value="ZnF_C2H2"/>
    <property type="match status" value="2"/>
</dbReference>
<accession>A0AAV4S0R6</accession>
<dbReference type="PANTHER" id="PTHR16515:SF66">
    <property type="entry name" value="C2H2-TYPE DOMAIN-CONTAINING PROTEIN"/>
    <property type="match status" value="1"/>
</dbReference>
<keyword evidence="13" id="KW-1185">Reference proteome</keyword>
<dbReference type="AlphaFoldDB" id="A0AAV4S0R6"/>
<evidence type="ECO:0000313" key="13">
    <source>
        <dbReference type="Proteomes" id="UP001054945"/>
    </source>
</evidence>
<dbReference type="Proteomes" id="UP001054945">
    <property type="component" value="Unassembled WGS sequence"/>
</dbReference>
<evidence type="ECO:0000256" key="6">
    <source>
        <dbReference type="ARBA" id="ARBA00023015"/>
    </source>
</evidence>
<keyword evidence="8" id="KW-0804">Transcription</keyword>
<protein>
    <recommendedName>
        <fullName evidence="11">C2H2-type domain-containing protein</fullName>
    </recommendedName>
</protein>
<dbReference type="PROSITE" id="PS50157">
    <property type="entry name" value="ZINC_FINGER_C2H2_2"/>
    <property type="match status" value="2"/>
</dbReference>
<dbReference type="Gene3D" id="3.30.160.60">
    <property type="entry name" value="Classic Zinc Finger"/>
    <property type="match status" value="2"/>
</dbReference>
<dbReference type="InterPro" id="IPR050331">
    <property type="entry name" value="Zinc_finger"/>
</dbReference>
<dbReference type="GO" id="GO:0005634">
    <property type="term" value="C:nucleus"/>
    <property type="evidence" value="ECO:0007669"/>
    <property type="project" value="UniProtKB-SubCell"/>
</dbReference>
<evidence type="ECO:0000256" key="2">
    <source>
        <dbReference type="ARBA" id="ARBA00022723"/>
    </source>
</evidence>
<keyword evidence="4 10" id="KW-0863">Zinc-finger</keyword>
<dbReference type="GO" id="GO:0008270">
    <property type="term" value="F:zinc ion binding"/>
    <property type="evidence" value="ECO:0007669"/>
    <property type="project" value="UniProtKB-KW"/>
</dbReference>
<keyword evidence="2" id="KW-0479">Metal-binding</keyword>
<dbReference type="SUPFAM" id="SSF57667">
    <property type="entry name" value="beta-beta-alpha zinc fingers"/>
    <property type="match status" value="2"/>
</dbReference>
<evidence type="ECO:0000256" key="7">
    <source>
        <dbReference type="ARBA" id="ARBA00023125"/>
    </source>
</evidence>
<dbReference type="FunFam" id="3.30.160.60:FF:001228">
    <property type="entry name" value="Zinc finger protein 236"/>
    <property type="match status" value="1"/>
</dbReference>
<proteinExistence type="predicted"/>
<dbReference type="InterPro" id="IPR036236">
    <property type="entry name" value="Znf_C2H2_sf"/>
</dbReference>
<evidence type="ECO:0000259" key="11">
    <source>
        <dbReference type="PROSITE" id="PS50157"/>
    </source>
</evidence>